<comment type="caution">
    <text evidence="2">The sequence shown here is derived from an EMBL/GenBank/DDBJ whole genome shotgun (WGS) entry which is preliminary data.</text>
</comment>
<feature type="transmembrane region" description="Helical" evidence="1">
    <location>
        <begin position="20"/>
        <end position="42"/>
    </location>
</feature>
<keyword evidence="1" id="KW-0812">Transmembrane</keyword>
<dbReference type="KEGG" id="mrr:Moror_2756"/>
<organism evidence="2 3">
    <name type="scientific">Moniliophthora roreri (strain MCA 2997)</name>
    <name type="common">Cocoa frosty pod rot fungus</name>
    <name type="synonym">Crinipellis roreri</name>
    <dbReference type="NCBI Taxonomy" id="1381753"/>
    <lineage>
        <taxon>Eukaryota</taxon>
        <taxon>Fungi</taxon>
        <taxon>Dikarya</taxon>
        <taxon>Basidiomycota</taxon>
        <taxon>Agaricomycotina</taxon>
        <taxon>Agaricomycetes</taxon>
        <taxon>Agaricomycetidae</taxon>
        <taxon>Agaricales</taxon>
        <taxon>Marasmiineae</taxon>
        <taxon>Marasmiaceae</taxon>
        <taxon>Moniliophthora</taxon>
    </lineage>
</organism>
<dbReference type="Proteomes" id="UP000017559">
    <property type="component" value="Unassembled WGS sequence"/>
</dbReference>
<feature type="transmembrane region" description="Helical" evidence="1">
    <location>
        <begin position="54"/>
        <end position="74"/>
    </location>
</feature>
<dbReference type="AlphaFoldDB" id="V2YI85"/>
<keyword evidence="1" id="KW-1133">Transmembrane helix</keyword>
<feature type="non-terminal residue" evidence="2">
    <location>
        <position position="130"/>
    </location>
</feature>
<accession>V2YI85</accession>
<dbReference type="EMBL" id="AWSO01000351">
    <property type="protein sequence ID" value="ESK91409.1"/>
    <property type="molecule type" value="Genomic_DNA"/>
</dbReference>
<sequence>MWSNRELPWLPGAPFTFCRVWFYINEWIAYALFIPTTIILGLQTYALYCNQGPFYKWLIIFVIGGLNCIMFISLELVTKEIQFSPPPLSGLTCTFSFQSSSHTAGLIQFIVTVVYNVCLFSLTAYHIYKY</sequence>
<proteinExistence type="predicted"/>
<evidence type="ECO:0000256" key="1">
    <source>
        <dbReference type="SAM" id="Phobius"/>
    </source>
</evidence>
<keyword evidence="1" id="KW-0472">Membrane</keyword>
<name>V2YI85_MONRO</name>
<evidence type="ECO:0000313" key="3">
    <source>
        <dbReference type="Proteomes" id="UP000017559"/>
    </source>
</evidence>
<dbReference type="OrthoDB" id="2803893at2759"/>
<evidence type="ECO:0000313" key="2">
    <source>
        <dbReference type="EMBL" id="ESK91409.1"/>
    </source>
</evidence>
<gene>
    <name evidence="2" type="ORF">Moror_2756</name>
</gene>
<reference evidence="2 3" key="1">
    <citation type="journal article" date="2014" name="BMC Genomics">
        <title>Genome and secretome analysis of the hemibiotrophic fungal pathogen, Moniliophthora roreri, which causes frosty pod rot disease of cacao: mechanisms of the biotrophic and necrotrophic phases.</title>
        <authorList>
            <person name="Meinhardt L.W."/>
            <person name="Costa G.G.L."/>
            <person name="Thomazella D.P.T."/>
            <person name="Teixeira P.J.P.L."/>
            <person name="Carazzolle M.F."/>
            <person name="Schuster S.C."/>
            <person name="Carlson J.E."/>
            <person name="Guiltinan M.J."/>
            <person name="Mieczkowski P."/>
            <person name="Farmer A."/>
            <person name="Ramaraj T."/>
            <person name="Crozier J."/>
            <person name="Davis R.E."/>
            <person name="Shao J."/>
            <person name="Melnick R.L."/>
            <person name="Pereira G.A.G."/>
            <person name="Bailey B.A."/>
        </authorList>
    </citation>
    <scope>NUCLEOTIDE SEQUENCE [LARGE SCALE GENOMIC DNA]</scope>
    <source>
        <strain evidence="2 3">MCA 2997</strain>
    </source>
</reference>
<dbReference type="HOGENOM" id="CLU_1943164_0_0_1"/>
<protein>
    <submittedName>
        <fullName evidence="2">Uncharacterized protein</fullName>
    </submittedName>
</protein>
<feature type="transmembrane region" description="Helical" evidence="1">
    <location>
        <begin position="106"/>
        <end position="128"/>
    </location>
</feature>
<keyword evidence="3" id="KW-1185">Reference proteome</keyword>